<keyword evidence="1" id="KW-0812">Transmembrane</keyword>
<accession>A0ABT8WYS4</accession>
<evidence type="ECO:0000313" key="3">
    <source>
        <dbReference type="Proteomes" id="UP001176891"/>
    </source>
</evidence>
<keyword evidence="1" id="KW-0472">Membrane</keyword>
<organism evidence="2 3">
    <name type="scientific">Flavivirga amylovorans</name>
    <dbReference type="NCBI Taxonomy" id="870486"/>
    <lineage>
        <taxon>Bacteria</taxon>
        <taxon>Pseudomonadati</taxon>
        <taxon>Bacteroidota</taxon>
        <taxon>Flavobacteriia</taxon>
        <taxon>Flavobacteriales</taxon>
        <taxon>Flavobacteriaceae</taxon>
        <taxon>Flavivirga</taxon>
    </lineage>
</organism>
<reference evidence="2" key="1">
    <citation type="submission" date="2023-07" db="EMBL/GenBank/DDBJ databases">
        <title>Two novel species in the genus Flavivirga.</title>
        <authorList>
            <person name="Kwon K."/>
        </authorList>
    </citation>
    <scope>NUCLEOTIDE SEQUENCE</scope>
    <source>
        <strain evidence="2">KACC 14157</strain>
    </source>
</reference>
<keyword evidence="3" id="KW-1185">Reference proteome</keyword>
<comment type="caution">
    <text evidence="2">The sequence shown here is derived from an EMBL/GenBank/DDBJ whole genome shotgun (WGS) entry which is preliminary data.</text>
</comment>
<evidence type="ECO:0000256" key="1">
    <source>
        <dbReference type="SAM" id="Phobius"/>
    </source>
</evidence>
<feature type="transmembrane region" description="Helical" evidence="1">
    <location>
        <begin position="12"/>
        <end position="29"/>
    </location>
</feature>
<protein>
    <submittedName>
        <fullName evidence="2">Uncharacterized protein</fullName>
    </submittedName>
</protein>
<name>A0ABT8WYS4_9FLAO</name>
<feature type="transmembrane region" description="Helical" evidence="1">
    <location>
        <begin position="41"/>
        <end position="62"/>
    </location>
</feature>
<dbReference type="RefSeq" id="WP_303281349.1">
    <property type="nucleotide sequence ID" value="NZ_BAABCZ010000005.1"/>
</dbReference>
<sequence>MEFFKKHFNEDTWKTAKVLVPLVVGFIALTKFLNQDLGLTFIQTSLVLTILLILIIPFIAYINRKRLESQLPVLTIKRELKKQAGKIRSLTSKLNKNTDLYKLRLIDYRFGVELDKYNYMSNGEYKQFCLNSRMYFMYIFRSALDILRSGDIYRTVTTIDIWLNDKKDSELIKNFPGVPKKYRKSFLLTNLQAARRKVSIERYFVVDEELMQDKTSMYYANLKTLVQRFVDALDEDSSSCEIYFCPSKNYKVETSDNIPFALIRNEARDTFMYLKSDISNPKLPYVQMNFLSDREEEVYLELYEKLKSYRKRSADRKIELDRMAAILGVKKS</sequence>
<dbReference type="EMBL" id="JAUOEM010000002">
    <property type="protein sequence ID" value="MDO5986818.1"/>
    <property type="molecule type" value="Genomic_DNA"/>
</dbReference>
<proteinExistence type="predicted"/>
<keyword evidence="1" id="KW-1133">Transmembrane helix</keyword>
<evidence type="ECO:0000313" key="2">
    <source>
        <dbReference type="EMBL" id="MDO5986818.1"/>
    </source>
</evidence>
<gene>
    <name evidence="2" type="ORF">Q4Q39_05295</name>
</gene>
<dbReference type="Proteomes" id="UP001176891">
    <property type="component" value="Unassembled WGS sequence"/>
</dbReference>